<organism evidence="2 3">
    <name type="scientific">Haloplanus vescus</name>
    <dbReference type="NCBI Taxonomy" id="555874"/>
    <lineage>
        <taxon>Archaea</taxon>
        <taxon>Methanobacteriati</taxon>
        <taxon>Methanobacteriota</taxon>
        <taxon>Stenosarchaea group</taxon>
        <taxon>Halobacteria</taxon>
        <taxon>Halobacteriales</taxon>
        <taxon>Haloferacaceae</taxon>
        <taxon>Haloplanus</taxon>
    </lineage>
</organism>
<evidence type="ECO:0000313" key="2">
    <source>
        <dbReference type="EMBL" id="SEA22075.1"/>
    </source>
</evidence>
<evidence type="ECO:0000313" key="3">
    <source>
        <dbReference type="Proteomes" id="UP000236755"/>
    </source>
</evidence>
<dbReference type="Proteomes" id="UP000236755">
    <property type="component" value="Unassembled WGS sequence"/>
</dbReference>
<feature type="compositionally biased region" description="Low complexity" evidence="1">
    <location>
        <begin position="18"/>
        <end position="59"/>
    </location>
</feature>
<reference evidence="2 3" key="1">
    <citation type="submission" date="2016-10" db="EMBL/GenBank/DDBJ databases">
        <authorList>
            <person name="de Groot N.N."/>
        </authorList>
    </citation>
    <scope>NUCLEOTIDE SEQUENCE [LARGE SCALE GENOMIC DNA]</scope>
    <source>
        <strain evidence="2 3">CGMCC 1.8712</strain>
    </source>
</reference>
<dbReference type="OrthoDB" id="304973at2157"/>
<evidence type="ECO:0000256" key="1">
    <source>
        <dbReference type="SAM" id="MobiDB-lite"/>
    </source>
</evidence>
<accession>A0A1H3ZEL2</accession>
<sequence>MQRRHYLRTLGALTAGSGLAGCADSATETTSTGERSETPPATATATATTTSTPQPTSRTLDPYRSWLVAPTPVTPHTYEFTHLSLAAVRRDATPSFAESLDTYWRQRSEAYFGVPIPVDALDAVLTVNHAGDPDESYRVAGGSFDPDALRSALAEAGFTATGFVDDVQRFTRTEDGVRRVVGLHPDVFLTIGAPDATTDPLATALDQQAAGEVHTADDSGLAALVDYFGTADYATGYELEPAEDTYPLSNAVATGRRLDIEGDTTWTERVYVLPPDATIDRAAVEDKIETRHAGQPIEEFRREGRIVAVGGEVESSLVRLV</sequence>
<gene>
    <name evidence="2" type="ORF">SAMN04488065_2318</name>
</gene>
<name>A0A1H3ZEL2_9EURY</name>
<proteinExistence type="predicted"/>
<protein>
    <submittedName>
        <fullName evidence="2">Uncharacterized protein</fullName>
    </submittedName>
</protein>
<dbReference type="RefSeq" id="WP_092635103.1">
    <property type="nucleotide sequence ID" value="NZ_FNQT01000003.1"/>
</dbReference>
<dbReference type="EMBL" id="FNQT01000003">
    <property type="protein sequence ID" value="SEA22075.1"/>
    <property type="molecule type" value="Genomic_DNA"/>
</dbReference>
<feature type="region of interest" description="Disordered" evidence="1">
    <location>
        <begin position="18"/>
        <end position="61"/>
    </location>
</feature>
<dbReference type="AlphaFoldDB" id="A0A1H3ZEL2"/>
<dbReference type="PROSITE" id="PS51257">
    <property type="entry name" value="PROKAR_LIPOPROTEIN"/>
    <property type="match status" value="1"/>
</dbReference>
<keyword evidence="3" id="KW-1185">Reference proteome</keyword>
<dbReference type="STRING" id="555874.SAMN04488065_2318"/>